<feature type="compositionally biased region" description="Low complexity" evidence="4">
    <location>
        <begin position="1278"/>
        <end position="1296"/>
    </location>
</feature>
<feature type="region of interest" description="Disordered" evidence="4">
    <location>
        <begin position="481"/>
        <end position="582"/>
    </location>
</feature>
<accession>E1ZR68</accession>
<reference evidence="6 7" key="1">
    <citation type="journal article" date="2010" name="Plant Cell">
        <title>The Chlorella variabilis NC64A genome reveals adaptation to photosymbiosis, coevolution with viruses, and cryptic sex.</title>
        <authorList>
            <person name="Blanc G."/>
            <person name="Duncan G."/>
            <person name="Agarkova I."/>
            <person name="Borodovsky M."/>
            <person name="Gurnon J."/>
            <person name="Kuo A."/>
            <person name="Lindquist E."/>
            <person name="Lucas S."/>
            <person name="Pangilinan J."/>
            <person name="Polle J."/>
            <person name="Salamov A."/>
            <person name="Terry A."/>
            <person name="Yamada T."/>
            <person name="Dunigan D.D."/>
            <person name="Grigoriev I.V."/>
            <person name="Claverie J.M."/>
            <person name="Van Etten J.L."/>
        </authorList>
    </citation>
    <scope>NUCLEOTIDE SEQUENCE [LARGE SCALE GENOMIC DNA]</scope>
    <source>
        <strain evidence="6 7">NC64A</strain>
    </source>
</reference>
<feature type="region of interest" description="Disordered" evidence="4">
    <location>
        <begin position="255"/>
        <end position="292"/>
    </location>
</feature>
<dbReference type="GO" id="GO:0000118">
    <property type="term" value="C:histone deacetylase complex"/>
    <property type="evidence" value="ECO:0007669"/>
    <property type="project" value="TreeGrafter"/>
</dbReference>
<dbReference type="RefSeq" id="XP_005843781.1">
    <property type="nucleotide sequence ID" value="XM_005843719.1"/>
</dbReference>
<evidence type="ECO:0000313" key="6">
    <source>
        <dbReference type="EMBL" id="EFN51679.1"/>
    </source>
</evidence>
<dbReference type="InterPro" id="IPR045109">
    <property type="entry name" value="LSDs-like"/>
</dbReference>
<proteinExistence type="predicted"/>
<name>E1ZR68_CHLVA</name>
<keyword evidence="2" id="KW-0479">Metal-binding</keyword>
<dbReference type="PANTHER" id="PTHR12549:SF38">
    <property type="entry name" value="JMJC DOMAIN-CONTAINING HISTONE DEMETHYLASE 2, ISOFORM A"/>
    <property type="match status" value="1"/>
</dbReference>
<dbReference type="GO" id="GO:0003712">
    <property type="term" value="F:transcription coregulator activity"/>
    <property type="evidence" value="ECO:0007669"/>
    <property type="project" value="TreeGrafter"/>
</dbReference>
<dbReference type="SUPFAM" id="SSF63748">
    <property type="entry name" value="Tudor/PWWP/MBT"/>
    <property type="match status" value="1"/>
</dbReference>
<dbReference type="SUPFAM" id="SSF51197">
    <property type="entry name" value="Clavaminate synthase-like"/>
    <property type="match status" value="1"/>
</dbReference>
<feature type="region of interest" description="Disordered" evidence="4">
    <location>
        <begin position="1112"/>
        <end position="1159"/>
    </location>
</feature>
<evidence type="ECO:0000256" key="4">
    <source>
        <dbReference type="SAM" id="MobiDB-lite"/>
    </source>
</evidence>
<dbReference type="SMART" id="SM00558">
    <property type="entry name" value="JmjC"/>
    <property type="match status" value="1"/>
</dbReference>
<feature type="compositionally biased region" description="Pro residues" evidence="4">
    <location>
        <begin position="1009"/>
        <end position="1026"/>
    </location>
</feature>
<evidence type="ECO:0000256" key="3">
    <source>
        <dbReference type="ARBA" id="ARBA00023242"/>
    </source>
</evidence>
<feature type="compositionally biased region" description="Low complexity" evidence="4">
    <location>
        <begin position="1135"/>
        <end position="1159"/>
    </location>
</feature>
<dbReference type="GO" id="GO:0032454">
    <property type="term" value="F:histone H3K9 demethylase activity"/>
    <property type="evidence" value="ECO:0007669"/>
    <property type="project" value="InterPro"/>
</dbReference>
<feature type="compositionally biased region" description="Polar residues" evidence="4">
    <location>
        <begin position="11"/>
        <end position="20"/>
    </location>
</feature>
<feature type="region of interest" description="Disordered" evidence="4">
    <location>
        <begin position="1067"/>
        <end position="1094"/>
    </location>
</feature>
<dbReference type="Proteomes" id="UP000008141">
    <property type="component" value="Unassembled WGS sequence"/>
</dbReference>
<dbReference type="Gene3D" id="2.60.120.650">
    <property type="entry name" value="Cupin"/>
    <property type="match status" value="1"/>
</dbReference>
<dbReference type="GO" id="GO:0046872">
    <property type="term" value="F:metal ion binding"/>
    <property type="evidence" value="ECO:0007669"/>
    <property type="project" value="UniProtKB-KW"/>
</dbReference>
<feature type="compositionally biased region" description="Polar residues" evidence="4">
    <location>
        <begin position="1227"/>
        <end position="1240"/>
    </location>
</feature>
<feature type="region of interest" description="Disordered" evidence="4">
    <location>
        <begin position="179"/>
        <end position="227"/>
    </location>
</feature>
<dbReference type="eggNOG" id="KOG1356">
    <property type="taxonomic scope" value="Eukaryota"/>
</dbReference>
<dbReference type="OrthoDB" id="1667110at2759"/>
<dbReference type="InParanoid" id="E1ZR68"/>
<feature type="compositionally biased region" description="Basic and acidic residues" evidence="4">
    <location>
        <begin position="1301"/>
        <end position="1318"/>
    </location>
</feature>
<protein>
    <recommendedName>
        <fullName evidence="5">JmjC domain-containing protein</fullName>
    </recommendedName>
</protein>
<dbReference type="Gene3D" id="2.30.30.140">
    <property type="match status" value="1"/>
</dbReference>
<dbReference type="CDD" id="cd20404">
    <property type="entry name" value="Tudor_Agenet_AtEML-like"/>
    <property type="match status" value="1"/>
</dbReference>
<feature type="region of interest" description="Disordered" evidence="4">
    <location>
        <begin position="1007"/>
        <end position="1026"/>
    </location>
</feature>
<keyword evidence="7" id="KW-1185">Reference proteome</keyword>
<evidence type="ECO:0000313" key="7">
    <source>
        <dbReference type="Proteomes" id="UP000008141"/>
    </source>
</evidence>
<evidence type="ECO:0000259" key="5">
    <source>
        <dbReference type="PROSITE" id="PS51184"/>
    </source>
</evidence>
<dbReference type="FunCoup" id="E1ZR68">
    <property type="interactions" value="635"/>
</dbReference>
<gene>
    <name evidence="6" type="ORF">CHLNCDRAFT_139911</name>
</gene>
<dbReference type="GO" id="GO:0006357">
    <property type="term" value="P:regulation of transcription by RNA polymerase II"/>
    <property type="evidence" value="ECO:0007669"/>
    <property type="project" value="TreeGrafter"/>
</dbReference>
<dbReference type="KEGG" id="cvr:CHLNCDRAFT_139911"/>
<feature type="compositionally biased region" description="Low complexity" evidence="4">
    <location>
        <begin position="414"/>
        <end position="436"/>
    </location>
</feature>
<comment type="subcellular location">
    <subcellularLocation>
        <location evidence="1">Nucleus</location>
    </subcellularLocation>
</comment>
<dbReference type="InterPro" id="IPR003347">
    <property type="entry name" value="JmjC_dom"/>
</dbReference>
<dbReference type="GeneID" id="17351087"/>
<sequence length="1805" mass="196332">MAKQQVDPGAGTTSQPQQPQAGGGRDRLLRLSNLPASRSSSESERLRFLVGSLQRLIPSVRDQAQVTRRDRQALHAVLKRVLGEAPQYNAAHQDAFAYLQQLLQWGAPAGATLGSCIIQDTDGIEGGQAKADLTVAHAAGCFPHTWAVPLEAAAVQAANKARVAAWESDPKAVVEEALRLGLPPRGNQKQPASTGGRWNAADTVRKASGSSGAAAGGSSRQGLAASTEPAPPFAAAAAAAAPAARLVRSRSQAAPAAAAAAPAQQHQQRKASGDRPKQVAAAPAAAAEVPPASGRWKWTMDSEGWLRCSLNATACHKHRRKLGLPARVFEKLTGEAATDKTTKGGAFAQWIEDNAAQEGDVIAFKRQGSGKQAKLLVRHILAGEAGEAVAWPGSKKQRRSSETDAASPYQGPYAVEQEQQQQGKQQKGVPGAGAQPRGEELSGCRIEVYWEDDRAWYPGTVVSLFPDGRHKILYDDRDERTEKLVPGGRNPQWRLEQAGRPQEQHGRGKQGPPAAGRKRAQAEQQAKQEGGRRMALPAELGGGVPLQAEQPASKKQRRDGPAKAQAQGAAGQQAAAQQQRPPKRLAAEVQLLVGGGAELDLQAAPAVAAPAPAVAAAAPAPKAAASRPPKAAAPSLAPVAAQAAQAAAAQGVPRQAKRPRPGAAGQPAAAATVAWPLQPAAAAATPAQLVPAPARCYWLDREGILGEVLPRDAREHRAKWEALAGGVEVGCCHDCQGPTYKLPCTSGVCSKTYCPRCIGLYRYVLDFRPGHPNYRLRLDFCRGVCPCCLRICVTAKCRCKTLKELGGAPPEPRFSTSQQLMFAYHLAHKLLPHVERIMAAQQEEAAVAGTDLLAVREARIGYWHNRRAPHSERALCNLCGTCLENFHYHCAKCEDDLCPACARERRAAHGGGPAAAAQVMCEWCDVQMEPMRFLPEEQLRQLLQARQLLDAALGRTVSGAAGRAARLRWLCEGPDGGGGASGQTRWRVVPEGVDWMRQLELLAQHSARHPPPPQLPPAPAAAPPLPQHDQQLQTLAEHLHAVAFQRQSMQQQQPMQQQQQPMQWLQPQQCQCLQPPPPPPQQQQQGAAPALAAEQRQHLLCAQQPAPNGLLASGILPSGMSGSSLPARPPVPTPAELQQRQQQEQLQRQQQEAQQQQQEQRQRQQQEAQQQAQQQQEQQQGQQQQQQEEREQQLLPITDILEKSDALANGWSSQGVLPHQPALLPQHQHNGVHSLPQHQHNGLHPLLQPQHHNSLPPLLEAQAPSREPTPPVPPQHAEPPQLQQQGMGQQQAQVQANGVEGRPKRSVKESWKMRESREPSQASEEEDAGLRASSRARISATLQAVASRGPAPQAGWAAAEEAEEALTDEERERRQFWWMQEGLPESDVRLASNRGVQDFIWTPHVSEFSPGHPNYERTVRVFQKVWGRGEPIVMRGLSGQMGWTPEGLGRVTKLTVVDCSNFSPDKYWGMTPLPMLKLKDFPPTSDFRRVLARHHDDFVAMLGSCMPAYCHPTHGPLNLATLLPWYTKLPDLGPKGYIAYGREEEHEGEGDSVTKMHEDLSDAINIMMHTQHRHGQAPGPPRCGDQPHEESDASYGGAGAVWDLVRRCDRPCLRRFFQDALEGRIPGCPPFVHKGQPLQAGAVLDVMHDQCFMLTRRHRELLAAPPYRVHTWHVEQYEWEAVWIPGGCPHQVRNLRSSIKVALDFVSPEAVGECMVLREEFRRSAMKELALWQADNPGQREADIGTRHFADKLQIGNMVLHGWLAALGLLEGAAAGLAALPPLPPPLEAPYEDFDVWEAEVEGQG</sequence>
<dbReference type="GO" id="GO:0031490">
    <property type="term" value="F:chromatin DNA binding"/>
    <property type="evidence" value="ECO:0007669"/>
    <property type="project" value="TreeGrafter"/>
</dbReference>
<feature type="region of interest" description="Disordered" evidence="4">
    <location>
        <begin position="414"/>
        <end position="440"/>
    </location>
</feature>
<evidence type="ECO:0000256" key="1">
    <source>
        <dbReference type="ARBA" id="ARBA00004123"/>
    </source>
</evidence>
<dbReference type="PROSITE" id="PS51184">
    <property type="entry name" value="JMJC"/>
    <property type="match status" value="1"/>
</dbReference>
<feature type="region of interest" description="Disordered" evidence="4">
    <location>
        <begin position="1"/>
        <end position="38"/>
    </location>
</feature>
<feature type="region of interest" description="Disordered" evidence="4">
    <location>
        <begin position="648"/>
        <end position="667"/>
    </location>
</feature>
<dbReference type="STRING" id="554065.E1ZR68"/>
<organism evidence="7">
    <name type="scientific">Chlorella variabilis</name>
    <name type="common">Green alga</name>
    <dbReference type="NCBI Taxonomy" id="554065"/>
    <lineage>
        <taxon>Eukaryota</taxon>
        <taxon>Viridiplantae</taxon>
        <taxon>Chlorophyta</taxon>
        <taxon>core chlorophytes</taxon>
        <taxon>Trebouxiophyceae</taxon>
        <taxon>Chlorellales</taxon>
        <taxon>Chlorellaceae</taxon>
        <taxon>Chlorella clade</taxon>
        <taxon>Chlorella</taxon>
    </lineage>
</organism>
<feature type="region of interest" description="Disordered" evidence="4">
    <location>
        <begin position="1224"/>
        <end position="1368"/>
    </location>
</feature>
<feature type="compositionally biased region" description="Low complexity" evidence="4">
    <location>
        <begin position="279"/>
        <end position="292"/>
    </location>
</feature>
<feature type="compositionally biased region" description="Pro residues" evidence="4">
    <location>
        <begin position="1267"/>
        <end position="1277"/>
    </location>
</feature>
<evidence type="ECO:0000256" key="2">
    <source>
        <dbReference type="ARBA" id="ARBA00022723"/>
    </source>
</evidence>
<feature type="compositionally biased region" description="Low complexity" evidence="4">
    <location>
        <begin position="564"/>
        <end position="579"/>
    </location>
</feature>
<dbReference type="EMBL" id="GL433861">
    <property type="protein sequence ID" value="EFN51679.1"/>
    <property type="molecule type" value="Genomic_DNA"/>
</dbReference>
<dbReference type="GO" id="GO:0000785">
    <property type="term" value="C:chromatin"/>
    <property type="evidence" value="ECO:0007669"/>
    <property type="project" value="TreeGrafter"/>
</dbReference>
<feature type="domain" description="JmjC" evidence="5">
    <location>
        <begin position="1512"/>
        <end position="1722"/>
    </location>
</feature>
<feature type="region of interest" description="Disordered" evidence="4">
    <location>
        <begin position="1572"/>
        <end position="1591"/>
    </location>
</feature>
<feature type="compositionally biased region" description="Low complexity" evidence="4">
    <location>
        <begin position="255"/>
        <end position="266"/>
    </location>
</feature>
<dbReference type="PANTHER" id="PTHR12549">
    <property type="entry name" value="JMJC DOMAIN-CONTAINING HISTONE DEMETHYLATION PROTEIN"/>
    <property type="match status" value="1"/>
</dbReference>
<keyword evidence="3" id="KW-0539">Nucleus</keyword>
<feature type="region of interest" description="Disordered" evidence="4">
    <location>
        <begin position="390"/>
        <end position="409"/>
    </location>
</feature>
<feature type="compositionally biased region" description="Low complexity" evidence="4">
    <location>
        <begin position="207"/>
        <end position="227"/>
    </location>
</feature>